<feature type="region of interest" description="Disordered" evidence="1">
    <location>
        <begin position="1"/>
        <end position="24"/>
    </location>
</feature>
<gene>
    <name evidence="2" type="ORF">B0H17DRAFT_1174801</name>
</gene>
<reference evidence="2" key="1">
    <citation type="submission" date="2023-03" db="EMBL/GenBank/DDBJ databases">
        <title>Massive genome expansion in bonnet fungi (Mycena s.s.) driven by repeated elements and novel gene families across ecological guilds.</title>
        <authorList>
            <consortium name="Lawrence Berkeley National Laboratory"/>
            <person name="Harder C.B."/>
            <person name="Miyauchi S."/>
            <person name="Viragh M."/>
            <person name="Kuo A."/>
            <person name="Thoen E."/>
            <person name="Andreopoulos B."/>
            <person name="Lu D."/>
            <person name="Skrede I."/>
            <person name="Drula E."/>
            <person name="Henrissat B."/>
            <person name="Morin E."/>
            <person name="Kohler A."/>
            <person name="Barry K."/>
            <person name="LaButti K."/>
            <person name="Morin E."/>
            <person name="Salamov A."/>
            <person name="Lipzen A."/>
            <person name="Mereny Z."/>
            <person name="Hegedus B."/>
            <person name="Baldrian P."/>
            <person name="Stursova M."/>
            <person name="Weitz H."/>
            <person name="Taylor A."/>
            <person name="Grigoriev I.V."/>
            <person name="Nagy L.G."/>
            <person name="Martin F."/>
            <person name="Kauserud H."/>
        </authorList>
    </citation>
    <scope>NUCLEOTIDE SEQUENCE</scope>
    <source>
        <strain evidence="2">CBHHK067</strain>
    </source>
</reference>
<evidence type="ECO:0000313" key="3">
    <source>
        <dbReference type="Proteomes" id="UP001221757"/>
    </source>
</evidence>
<dbReference type="Proteomes" id="UP001221757">
    <property type="component" value="Unassembled WGS sequence"/>
</dbReference>
<comment type="caution">
    <text evidence="2">The sequence shown here is derived from an EMBL/GenBank/DDBJ whole genome shotgun (WGS) entry which is preliminary data.</text>
</comment>
<name>A0AAD7M9E8_MYCRO</name>
<protein>
    <submittedName>
        <fullName evidence="2">Uncharacterized protein</fullName>
    </submittedName>
</protein>
<organism evidence="2 3">
    <name type="scientific">Mycena rosella</name>
    <name type="common">Pink bonnet</name>
    <name type="synonym">Agaricus rosellus</name>
    <dbReference type="NCBI Taxonomy" id="1033263"/>
    <lineage>
        <taxon>Eukaryota</taxon>
        <taxon>Fungi</taxon>
        <taxon>Dikarya</taxon>
        <taxon>Basidiomycota</taxon>
        <taxon>Agaricomycotina</taxon>
        <taxon>Agaricomycetes</taxon>
        <taxon>Agaricomycetidae</taxon>
        <taxon>Agaricales</taxon>
        <taxon>Marasmiineae</taxon>
        <taxon>Mycenaceae</taxon>
        <taxon>Mycena</taxon>
    </lineage>
</organism>
<dbReference type="AlphaFoldDB" id="A0AAD7M9E8"/>
<sequence>MFRASRQGNSMIANRGTVGQTREPENRLTIGNAKVPVLPFPFDGRCDLLFLLRRFPPTIIQPDAGARLVRPRAPRREATKSFPKLQVGRRLPREASGEGATGVGGGAGFRYRCPSIAQALVLDLAVRVRSSIADDPMVGIRTEGKAAKRQNGKITSRRRVIPSPPEFLHIFPASSFFRFLPLSSSLNPRALRGRKSRGRKSAMEGNKSNCYTLTSTLNLAPQTSSLACATNP</sequence>
<keyword evidence="3" id="KW-1185">Reference proteome</keyword>
<accession>A0AAD7M9E8</accession>
<dbReference type="EMBL" id="JARKIE010000006">
    <property type="protein sequence ID" value="KAJ7706829.1"/>
    <property type="molecule type" value="Genomic_DNA"/>
</dbReference>
<feature type="region of interest" description="Disordered" evidence="1">
    <location>
        <begin position="70"/>
        <end position="101"/>
    </location>
</feature>
<evidence type="ECO:0000256" key="1">
    <source>
        <dbReference type="SAM" id="MobiDB-lite"/>
    </source>
</evidence>
<feature type="compositionally biased region" description="Polar residues" evidence="1">
    <location>
        <begin position="1"/>
        <end position="20"/>
    </location>
</feature>
<evidence type="ECO:0000313" key="2">
    <source>
        <dbReference type="EMBL" id="KAJ7706829.1"/>
    </source>
</evidence>
<proteinExistence type="predicted"/>